<dbReference type="InterPro" id="IPR005467">
    <property type="entry name" value="His_kinase_dom"/>
</dbReference>
<dbReference type="InterPro" id="IPR003660">
    <property type="entry name" value="HAMP_dom"/>
</dbReference>
<keyword evidence="13 14" id="KW-0472">Membrane</keyword>
<dbReference type="SMART" id="SM00387">
    <property type="entry name" value="HATPase_c"/>
    <property type="match status" value="1"/>
</dbReference>
<accession>A0A8T7M4G8</accession>
<evidence type="ECO:0000256" key="11">
    <source>
        <dbReference type="ARBA" id="ARBA00022989"/>
    </source>
</evidence>
<evidence type="ECO:0000256" key="10">
    <source>
        <dbReference type="ARBA" id="ARBA00022840"/>
    </source>
</evidence>
<dbReference type="InterPro" id="IPR036097">
    <property type="entry name" value="HisK_dim/P_sf"/>
</dbReference>
<evidence type="ECO:0000256" key="6">
    <source>
        <dbReference type="ARBA" id="ARBA00022679"/>
    </source>
</evidence>
<dbReference type="Gene3D" id="3.30.565.10">
    <property type="entry name" value="Histidine kinase-like ATPase, C-terminal domain"/>
    <property type="match status" value="1"/>
</dbReference>
<evidence type="ECO:0000256" key="9">
    <source>
        <dbReference type="ARBA" id="ARBA00022777"/>
    </source>
</evidence>
<gene>
    <name evidence="17" type="ORF">HXX08_13985</name>
    <name evidence="18" type="ORF">OZ401_004840</name>
</gene>
<dbReference type="InterPro" id="IPR003661">
    <property type="entry name" value="HisK_dim/P_dom"/>
</dbReference>
<dbReference type="EC" id="2.7.13.3" evidence="3"/>
<dbReference type="FunFam" id="3.30.565.10:FF:000006">
    <property type="entry name" value="Sensor histidine kinase WalK"/>
    <property type="match status" value="1"/>
</dbReference>
<keyword evidence="8" id="KW-0547">Nucleotide-binding</keyword>
<dbReference type="CDD" id="cd06225">
    <property type="entry name" value="HAMP"/>
    <property type="match status" value="1"/>
</dbReference>
<keyword evidence="9 17" id="KW-0418">Kinase</keyword>
<dbReference type="Proteomes" id="UP000521676">
    <property type="component" value="Unassembled WGS sequence"/>
</dbReference>
<keyword evidence="12" id="KW-0902">Two-component regulatory system</keyword>
<keyword evidence="11 14" id="KW-1133">Transmembrane helix</keyword>
<feature type="transmembrane region" description="Helical" evidence="14">
    <location>
        <begin position="166"/>
        <end position="186"/>
    </location>
</feature>
<keyword evidence="5" id="KW-0597">Phosphoprotein</keyword>
<dbReference type="EMBL" id="CP128401">
    <property type="protein sequence ID" value="WJW70038.1"/>
    <property type="molecule type" value="Genomic_DNA"/>
</dbReference>
<keyword evidence="18" id="KW-0614">Plasmid</keyword>
<dbReference type="RefSeq" id="WP_341471923.1">
    <property type="nucleotide sequence ID" value="NZ_CP128401.1"/>
</dbReference>
<evidence type="ECO:0000313" key="17">
    <source>
        <dbReference type="EMBL" id="NWJ46967.1"/>
    </source>
</evidence>
<protein>
    <recommendedName>
        <fullName evidence="3">histidine kinase</fullName>
        <ecNumber evidence="3">2.7.13.3</ecNumber>
    </recommendedName>
</protein>
<dbReference type="GO" id="GO:0000155">
    <property type="term" value="F:phosphorelay sensor kinase activity"/>
    <property type="evidence" value="ECO:0007669"/>
    <property type="project" value="InterPro"/>
</dbReference>
<evidence type="ECO:0000256" key="4">
    <source>
        <dbReference type="ARBA" id="ARBA00022475"/>
    </source>
</evidence>
<proteinExistence type="predicted"/>
<keyword evidence="4" id="KW-1003">Cell membrane</keyword>
<reference evidence="18" key="2">
    <citation type="journal article" date="2024" name="Nature">
        <title>Anoxygenic phototroph of the Chloroflexota uses a type I reaction centre.</title>
        <authorList>
            <person name="Tsuji J.M."/>
            <person name="Shaw N.A."/>
            <person name="Nagashima S."/>
            <person name="Venkiteswaran J.J."/>
            <person name="Schiff S.L."/>
            <person name="Watanabe T."/>
            <person name="Fukui M."/>
            <person name="Hanada S."/>
            <person name="Tank M."/>
            <person name="Neufeld J.D."/>
        </authorList>
    </citation>
    <scope>NUCLEOTIDE SEQUENCE</scope>
    <source>
        <strain evidence="18">L227-S17</strain>
        <plasmid evidence="18 20">unnamed1</plasmid>
    </source>
</reference>
<dbReference type="SUPFAM" id="SSF158472">
    <property type="entry name" value="HAMP domain-like"/>
    <property type="match status" value="1"/>
</dbReference>
<dbReference type="GO" id="GO:0005886">
    <property type="term" value="C:plasma membrane"/>
    <property type="evidence" value="ECO:0007669"/>
    <property type="project" value="UniProtKB-SubCell"/>
</dbReference>
<keyword evidence="6" id="KW-0808">Transferase</keyword>
<dbReference type="EMBL" id="JACATZ010000001">
    <property type="protein sequence ID" value="NWJ46967.1"/>
    <property type="molecule type" value="Genomic_DNA"/>
</dbReference>
<evidence type="ECO:0000256" key="14">
    <source>
        <dbReference type="SAM" id="Phobius"/>
    </source>
</evidence>
<dbReference type="Pfam" id="PF00672">
    <property type="entry name" value="HAMP"/>
    <property type="match status" value="1"/>
</dbReference>
<evidence type="ECO:0000313" key="20">
    <source>
        <dbReference type="Proteomes" id="UP001431572"/>
    </source>
</evidence>
<dbReference type="InterPro" id="IPR004358">
    <property type="entry name" value="Sig_transdc_His_kin-like_C"/>
</dbReference>
<dbReference type="PROSITE" id="PS50109">
    <property type="entry name" value="HIS_KIN"/>
    <property type="match status" value="1"/>
</dbReference>
<dbReference type="PANTHER" id="PTHR45528:SF1">
    <property type="entry name" value="SENSOR HISTIDINE KINASE CPXA"/>
    <property type="match status" value="1"/>
</dbReference>
<dbReference type="SUPFAM" id="SSF47384">
    <property type="entry name" value="Homodimeric domain of signal transducing histidine kinase"/>
    <property type="match status" value="1"/>
</dbReference>
<keyword evidence="7 14" id="KW-0812">Transmembrane</keyword>
<dbReference type="Proteomes" id="UP001431572">
    <property type="component" value="Plasmid unnamed1"/>
</dbReference>
<organism evidence="17 19">
    <name type="scientific">Candidatus Chlorohelix allophototropha</name>
    <dbReference type="NCBI Taxonomy" id="3003348"/>
    <lineage>
        <taxon>Bacteria</taxon>
        <taxon>Bacillati</taxon>
        <taxon>Chloroflexota</taxon>
        <taxon>Chloroflexia</taxon>
        <taxon>Candidatus Chloroheliales</taxon>
        <taxon>Candidatus Chloroheliaceae</taxon>
        <taxon>Candidatus Chlorohelix</taxon>
    </lineage>
</organism>
<comment type="catalytic activity">
    <reaction evidence="1">
        <text>ATP + protein L-histidine = ADP + protein N-phospho-L-histidine.</text>
        <dbReference type="EC" id="2.7.13.3"/>
    </reaction>
</comment>
<feature type="domain" description="Histidine kinase" evidence="15">
    <location>
        <begin position="254"/>
        <end position="467"/>
    </location>
</feature>
<evidence type="ECO:0000313" key="18">
    <source>
        <dbReference type="EMBL" id="WJW70038.1"/>
    </source>
</evidence>
<feature type="domain" description="HAMP" evidence="16">
    <location>
        <begin position="187"/>
        <end position="239"/>
    </location>
</feature>
<evidence type="ECO:0000256" key="3">
    <source>
        <dbReference type="ARBA" id="ARBA00012438"/>
    </source>
</evidence>
<dbReference type="FunFam" id="1.10.287.130:FF:000001">
    <property type="entry name" value="Two-component sensor histidine kinase"/>
    <property type="match status" value="1"/>
</dbReference>
<keyword evidence="10" id="KW-0067">ATP-binding</keyword>
<keyword evidence="20" id="KW-1185">Reference proteome</keyword>
<comment type="subcellular location">
    <subcellularLocation>
        <location evidence="2">Cell membrane</location>
        <topology evidence="2">Multi-pass membrane protein</topology>
    </subcellularLocation>
</comment>
<evidence type="ECO:0000259" key="16">
    <source>
        <dbReference type="PROSITE" id="PS50885"/>
    </source>
</evidence>
<dbReference type="GO" id="GO:0005524">
    <property type="term" value="F:ATP binding"/>
    <property type="evidence" value="ECO:0007669"/>
    <property type="project" value="UniProtKB-KW"/>
</dbReference>
<dbReference type="Gene3D" id="6.10.340.10">
    <property type="match status" value="1"/>
</dbReference>
<evidence type="ECO:0000256" key="5">
    <source>
        <dbReference type="ARBA" id="ARBA00022553"/>
    </source>
</evidence>
<reference evidence="17 19" key="1">
    <citation type="submission" date="2020-06" db="EMBL/GenBank/DDBJ databases">
        <title>Anoxygenic phototrophic Chloroflexota member uses a Type I reaction center.</title>
        <authorList>
            <person name="Tsuji J.M."/>
            <person name="Shaw N.A."/>
            <person name="Nagashima S."/>
            <person name="Venkiteswaran J."/>
            <person name="Schiff S.L."/>
            <person name="Hanada S."/>
            <person name="Tank M."/>
            <person name="Neufeld J.D."/>
        </authorList>
    </citation>
    <scope>NUCLEOTIDE SEQUENCE [LARGE SCALE GENOMIC DNA]</scope>
    <source>
        <strain evidence="17">L227-S17</strain>
    </source>
</reference>
<dbReference type="Pfam" id="PF00512">
    <property type="entry name" value="HisKA"/>
    <property type="match status" value="1"/>
</dbReference>
<dbReference type="InterPro" id="IPR050398">
    <property type="entry name" value="HssS/ArlS-like"/>
</dbReference>
<dbReference type="SMART" id="SM00388">
    <property type="entry name" value="HisKA"/>
    <property type="match status" value="1"/>
</dbReference>
<evidence type="ECO:0000313" key="19">
    <source>
        <dbReference type="Proteomes" id="UP000521676"/>
    </source>
</evidence>
<dbReference type="Pfam" id="PF02518">
    <property type="entry name" value="HATPase_c"/>
    <property type="match status" value="1"/>
</dbReference>
<dbReference type="SUPFAM" id="SSF55874">
    <property type="entry name" value="ATPase domain of HSP90 chaperone/DNA topoisomerase II/histidine kinase"/>
    <property type="match status" value="1"/>
</dbReference>
<dbReference type="Gene3D" id="1.10.287.130">
    <property type="match status" value="1"/>
</dbReference>
<evidence type="ECO:0000256" key="12">
    <source>
        <dbReference type="ARBA" id="ARBA00023012"/>
    </source>
</evidence>
<name>A0A8T7M4G8_9CHLR</name>
<evidence type="ECO:0000256" key="2">
    <source>
        <dbReference type="ARBA" id="ARBA00004651"/>
    </source>
</evidence>
<sequence length="467" mass="52751">MRTIRAKLALIFALFMFFLIVCGILLNALFLEPYYIFKNKDIFISTDAEISKEYISNKRNVPNLISLIDRVESISCTITDKDLNALYNSFPPNPDTNDTRLPNEIEQLILNNQKQLSENYIYTVVERPNDQAPKLVFVSRMAGGELIILRKPMKGIGESVAIANQFYFISGFISLILGGVFIFIFSKKITRPIIEMSNVAVSISNLDFSKRVLSDSQDEIGNLGRSINNISEKLSASMDSLKLDVERKKQLVRNISHELKTPIGVIKGYAEGLKFGVAEDKEKTDRYCTVIAAECNRMDNMVRELLNLSLLESGMFQIHLSRFDAAELIEKVLERFEPTFLEKNITLDLNIPKNLIVAADYELLERAINNYITNAINHLEGMRLIKVTAEKKESGIRIAVYNTGKPIPKDDLPHIWDVFYKVDKARSRQYGGHGLGLSIVQMIAELHGGITGVENVSEGVLFFIEIP</sequence>
<dbReference type="CDD" id="cd00075">
    <property type="entry name" value="HATPase"/>
    <property type="match status" value="1"/>
</dbReference>
<dbReference type="InterPro" id="IPR003594">
    <property type="entry name" value="HATPase_dom"/>
</dbReference>
<evidence type="ECO:0000259" key="15">
    <source>
        <dbReference type="PROSITE" id="PS50109"/>
    </source>
</evidence>
<dbReference type="InterPro" id="IPR036890">
    <property type="entry name" value="HATPase_C_sf"/>
</dbReference>
<evidence type="ECO:0000256" key="1">
    <source>
        <dbReference type="ARBA" id="ARBA00000085"/>
    </source>
</evidence>
<dbReference type="PANTHER" id="PTHR45528">
    <property type="entry name" value="SENSOR HISTIDINE KINASE CPXA"/>
    <property type="match status" value="1"/>
</dbReference>
<geneLocation type="plasmid" evidence="18 20">
    <name>unnamed1</name>
</geneLocation>
<dbReference type="PROSITE" id="PS50885">
    <property type="entry name" value="HAMP"/>
    <property type="match status" value="1"/>
</dbReference>
<evidence type="ECO:0000256" key="13">
    <source>
        <dbReference type="ARBA" id="ARBA00023136"/>
    </source>
</evidence>
<dbReference type="PRINTS" id="PR00344">
    <property type="entry name" value="BCTRLSENSOR"/>
</dbReference>
<evidence type="ECO:0000256" key="7">
    <source>
        <dbReference type="ARBA" id="ARBA00022692"/>
    </source>
</evidence>
<evidence type="ECO:0000256" key="8">
    <source>
        <dbReference type="ARBA" id="ARBA00022741"/>
    </source>
</evidence>
<dbReference type="CDD" id="cd00082">
    <property type="entry name" value="HisKA"/>
    <property type="match status" value="1"/>
</dbReference>
<dbReference type="SMART" id="SM00304">
    <property type="entry name" value="HAMP"/>
    <property type="match status" value="1"/>
</dbReference>
<dbReference type="AlphaFoldDB" id="A0A8T7M4G8"/>